<dbReference type="STRING" id="371731.Rsw2DRAFT_1242"/>
<dbReference type="RefSeq" id="WP_008029133.1">
    <property type="nucleotide sequence ID" value="NZ_ACYY01000006.1"/>
</dbReference>
<evidence type="ECO:0000259" key="2">
    <source>
        <dbReference type="PROSITE" id="PS51724"/>
    </source>
</evidence>
<evidence type="ECO:0000313" key="4">
    <source>
        <dbReference type="Proteomes" id="UP000010121"/>
    </source>
</evidence>
<keyword evidence="1" id="KW-0812">Transmembrane</keyword>
<dbReference type="InterPro" id="IPR007730">
    <property type="entry name" value="SPOR-like_dom"/>
</dbReference>
<feature type="transmembrane region" description="Helical" evidence="1">
    <location>
        <begin position="28"/>
        <end position="49"/>
    </location>
</feature>
<accession>C8RZL4</accession>
<proteinExistence type="predicted"/>
<keyword evidence="4" id="KW-1185">Reference proteome</keyword>
<organism evidence="3 4">
    <name type="scientific">Rhodobacter ferrooxidans</name>
    <dbReference type="NCBI Taxonomy" id="371731"/>
    <lineage>
        <taxon>Bacteria</taxon>
        <taxon>Pseudomonadati</taxon>
        <taxon>Pseudomonadota</taxon>
        <taxon>Alphaproteobacteria</taxon>
        <taxon>Rhodobacterales</taxon>
        <taxon>Rhodobacter group</taxon>
        <taxon>Rhodobacter</taxon>
    </lineage>
</organism>
<gene>
    <name evidence="3" type="ORF">Rsw2DRAFT_1242</name>
</gene>
<reference evidence="3 4" key="1">
    <citation type="submission" date="2009-08" db="EMBL/GenBank/DDBJ databases">
        <title>The draft genome of Rhodobacter sp. SW2.</title>
        <authorList>
            <consortium name="US DOE Joint Genome Institute (JGI-PGF)"/>
            <person name="Lucas S."/>
            <person name="Copeland A."/>
            <person name="Lapidus A."/>
            <person name="Glavina del Rio T."/>
            <person name="Tice H."/>
            <person name="Bruce D."/>
            <person name="Goodwin L."/>
            <person name="Pitluck S."/>
            <person name="Larimer F."/>
            <person name="Land M.L."/>
            <person name="Hauser L."/>
            <person name="Emerson D."/>
        </authorList>
    </citation>
    <scope>NUCLEOTIDE SEQUENCE [LARGE SCALE GENOMIC DNA]</scope>
    <source>
        <strain evidence="3 4">SW2</strain>
    </source>
</reference>
<keyword evidence="1" id="KW-1133">Transmembrane helix</keyword>
<sequence>MADVDFDEFEDSYGTPAASLRGARGRMLTTVAGGLTSLALILGLGYWGYKIAVRDVMGVPVIRALEGPMRVAPENPGGAVAAHQGLAVNDIAAVGTAAAPAERLVLAPRPVELSLDDAPGLAEQAPVMVEAEPMGPPLPSATPLAVAPAAEAFGPPIAPAAVETAAPAENAPADTAPADNAIVLALADALAADPPPPNADPETEAVVPGGVARSLRPLSRPETLVATAATTSASVSVTEIDPATLAVGTRLVQLGAYDDVETARADWDKLALQFGDLLAGKGRVVQAAQSGGRTFYRLRAHGFESEDDARRFCSALLAENAACIPVAVR</sequence>
<evidence type="ECO:0000313" key="3">
    <source>
        <dbReference type="EMBL" id="EEW25811.1"/>
    </source>
</evidence>
<dbReference type="Gene3D" id="3.30.70.1070">
    <property type="entry name" value="Sporulation related repeat"/>
    <property type="match status" value="1"/>
</dbReference>
<dbReference type="SUPFAM" id="SSF110997">
    <property type="entry name" value="Sporulation related repeat"/>
    <property type="match status" value="1"/>
</dbReference>
<dbReference type="EMBL" id="ACYY01000006">
    <property type="protein sequence ID" value="EEW25811.1"/>
    <property type="molecule type" value="Genomic_DNA"/>
</dbReference>
<dbReference type="AlphaFoldDB" id="C8RZL4"/>
<dbReference type="eggNOG" id="COG3087">
    <property type="taxonomic scope" value="Bacteria"/>
</dbReference>
<dbReference type="GO" id="GO:0042834">
    <property type="term" value="F:peptidoglycan binding"/>
    <property type="evidence" value="ECO:0007669"/>
    <property type="project" value="InterPro"/>
</dbReference>
<evidence type="ECO:0000256" key="1">
    <source>
        <dbReference type="SAM" id="Phobius"/>
    </source>
</evidence>
<comment type="caution">
    <text evidence="3">The sequence shown here is derived from an EMBL/GenBank/DDBJ whole genome shotgun (WGS) entry which is preliminary data.</text>
</comment>
<dbReference type="PROSITE" id="PS51724">
    <property type="entry name" value="SPOR"/>
    <property type="match status" value="1"/>
</dbReference>
<feature type="domain" description="SPOR" evidence="2">
    <location>
        <begin position="244"/>
        <end position="329"/>
    </location>
</feature>
<dbReference type="InterPro" id="IPR036680">
    <property type="entry name" value="SPOR-like_sf"/>
</dbReference>
<protein>
    <submittedName>
        <fullName evidence="3">Sporulation domain protein</fullName>
    </submittedName>
</protein>
<keyword evidence="1" id="KW-0472">Membrane</keyword>
<dbReference type="Proteomes" id="UP000010121">
    <property type="component" value="Unassembled WGS sequence"/>
</dbReference>
<dbReference type="Pfam" id="PF05036">
    <property type="entry name" value="SPOR"/>
    <property type="match status" value="1"/>
</dbReference>
<dbReference type="OrthoDB" id="8479416at2"/>
<name>C8RZL4_9RHOB</name>